<dbReference type="PANTHER" id="PTHR36973">
    <property type="entry name" value="SLL1456 PROTEIN-RELATED"/>
    <property type="match status" value="1"/>
</dbReference>
<keyword evidence="3" id="KW-0808">Transferase</keyword>
<keyword evidence="1" id="KW-0175">Coiled coil</keyword>
<sequence length="758" mass="86860">MKNQEFSPLQSLDCLSRVFPVKGAVVVGAGMGKGVWFDLFQTQGIENVLMLEAEPSNIQYLQKKYASHSQWRILENVVSGQDGECAFYSLSNSAESSLLEPDVLKTLWPNISVREERVCQSVTLDWLAHEKILNGNWLVIDVLPALSILNGALKTLSAFDVIIVRQFIDEHLSDGFQQDIGTLMQQHGFCCFGIEQELHPSLGHAVYVKDSRELALDLKQIQAQSERLQKDWLDRQSAWELEKGDLLKAIKDAEQQVVASDQRLAELTEILQVAQQELTESKHERQEFAERLKQEAEGKEARWLDRQSAWEQEKAELLKEREISQDKAMLNADAMSKQIDGLKKTVHQLQEELAQTKKMLDASEQSNVNLRQSKEKNEQLLRQQEVKEKDLDARIKVLEQEKTNSERALIEANEKEAVTIQSWQMRLNDLDHNYQQAVQERNELVKKQLGLKEELDCAHQEKVAAEKLIEKRSSENQQLCDKIESLTAKHAEIEKKAVQVQKKDGDANIDDMLHDLAPFFSGKMINYVDVGAYKGDVFRKIVDTKTIKIREAHLYEPNPLSYQDLKKNVSEYNIHSLHTYNFAVDSKSGKKQFGAAGPMTKMLSLAVDESKVSNVFSADAYALDDLSEKYTDGHIDLLKIDVEGAEIDVLEGAKNLLREQMVDVIYIEVGFNRDGTQQTYFAKIDAMLQESGYRVFRIYEQKNEWMHDSPLLRRCNFAYMSMPFSNAHPLKKTEELVKLRQDVRELQKKLDLIQKNND</sequence>
<evidence type="ECO:0000259" key="2">
    <source>
        <dbReference type="Pfam" id="PF05050"/>
    </source>
</evidence>
<dbReference type="RefSeq" id="WP_139626900.1">
    <property type="nucleotide sequence ID" value="NZ_VDCI01000010.1"/>
</dbReference>
<accession>A0A5C4RYF1</accession>
<organism evidence="3 4">
    <name type="scientific">Prosthecochloris vibrioformis</name>
    <name type="common">Chlorobium vibrioforme</name>
    <dbReference type="NCBI Taxonomy" id="1098"/>
    <lineage>
        <taxon>Bacteria</taxon>
        <taxon>Pseudomonadati</taxon>
        <taxon>Chlorobiota</taxon>
        <taxon>Chlorobiia</taxon>
        <taxon>Chlorobiales</taxon>
        <taxon>Chlorobiaceae</taxon>
        <taxon>Prosthecochloris</taxon>
    </lineage>
</organism>
<feature type="coiled-coil region" evidence="1">
    <location>
        <begin position="211"/>
        <end position="291"/>
    </location>
</feature>
<evidence type="ECO:0000256" key="1">
    <source>
        <dbReference type="SAM" id="Coils"/>
    </source>
</evidence>
<feature type="coiled-coil region" evidence="1">
    <location>
        <begin position="332"/>
        <end position="503"/>
    </location>
</feature>
<dbReference type="Gene3D" id="3.40.50.150">
    <property type="entry name" value="Vaccinia Virus protein VP39"/>
    <property type="match status" value="2"/>
</dbReference>
<dbReference type="PANTHER" id="PTHR36973:SF4">
    <property type="entry name" value="NODULATION PROTEIN"/>
    <property type="match status" value="1"/>
</dbReference>
<proteinExistence type="predicted"/>
<dbReference type="EMBL" id="VDCI01000010">
    <property type="protein sequence ID" value="TNJ35959.1"/>
    <property type="molecule type" value="Genomic_DNA"/>
</dbReference>
<dbReference type="GO" id="GO:0032259">
    <property type="term" value="P:methylation"/>
    <property type="evidence" value="ECO:0007669"/>
    <property type="project" value="UniProtKB-KW"/>
</dbReference>
<name>A0A5C4RYF1_PROVB</name>
<reference evidence="3 4" key="1">
    <citation type="submission" date="2019-05" db="EMBL/GenBank/DDBJ databases">
        <title>Draft Whole-Genome sequence of the green sulfur bacterium Prosthecochloris vibrioformis DSM 260.</title>
        <authorList>
            <person name="Meyer T.E."/>
            <person name="Kyndt J.A."/>
        </authorList>
    </citation>
    <scope>NUCLEOTIDE SEQUENCE [LARGE SCALE GENOMIC DNA]</scope>
    <source>
        <strain evidence="3 4">DSM 260</strain>
    </source>
</reference>
<protein>
    <submittedName>
        <fullName evidence="3">FkbM family methyltransferase</fullName>
    </submittedName>
</protein>
<dbReference type="NCBIfam" id="TIGR01444">
    <property type="entry name" value="fkbM_fam"/>
    <property type="match status" value="1"/>
</dbReference>
<dbReference type="InterPro" id="IPR053188">
    <property type="entry name" value="FkbM_Methyltransferase"/>
</dbReference>
<dbReference type="AlphaFoldDB" id="A0A5C4RYF1"/>
<dbReference type="InterPro" id="IPR029063">
    <property type="entry name" value="SAM-dependent_MTases_sf"/>
</dbReference>
<dbReference type="InterPro" id="IPR006342">
    <property type="entry name" value="FkbM_mtfrase"/>
</dbReference>
<comment type="caution">
    <text evidence="3">The sequence shown here is derived from an EMBL/GenBank/DDBJ whole genome shotgun (WGS) entry which is preliminary data.</text>
</comment>
<dbReference type="Proteomes" id="UP000309544">
    <property type="component" value="Unassembled WGS sequence"/>
</dbReference>
<evidence type="ECO:0000313" key="3">
    <source>
        <dbReference type="EMBL" id="TNJ35959.1"/>
    </source>
</evidence>
<evidence type="ECO:0000313" key="4">
    <source>
        <dbReference type="Proteomes" id="UP000309544"/>
    </source>
</evidence>
<dbReference type="GO" id="GO:0008171">
    <property type="term" value="F:O-methyltransferase activity"/>
    <property type="evidence" value="ECO:0007669"/>
    <property type="project" value="TreeGrafter"/>
</dbReference>
<feature type="domain" description="Methyltransferase FkbM" evidence="2">
    <location>
        <begin position="529"/>
        <end position="695"/>
    </location>
</feature>
<dbReference type="Pfam" id="PF05050">
    <property type="entry name" value="Methyltransf_21"/>
    <property type="match status" value="1"/>
</dbReference>
<gene>
    <name evidence="3" type="ORF">FGF68_09820</name>
</gene>
<dbReference type="SUPFAM" id="SSF53335">
    <property type="entry name" value="S-adenosyl-L-methionine-dependent methyltransferases"/>
    <property type="match status" value="2"/>
</dbReference>
<keyword evidence="4" id="KW-1185">Reference proteome</keyword>
<keyword evidence="3" id="KW-0489">Methyltransferase</keyword>